<dbReference type="SUPFAM" id="SSF51430">
    <property type="entry name" value="NAD(P)-linked oxidoreductase"/>
    <property type="match status" value="1"/>
</dbReference>
<protein>
    <submittedName>
        <fullName evidence="5">Aldo/keto reductase</fullName>
    </submittedName>
</protein>
<evidence type="ECO:0000313" key="5">
    <source>
        <dbReference type="EMBL" id="MCF2652169.1"/>
    </source>
</evidence>
<dbReference type="InterPro" id="IPR017896">
    <property type="entry name" value="4Fe4S_Fe-S-bd"/>
</dbReference>
<dbReference type="SUPFAM" id="SSF46548">
    <property type="entry name" value="alpha-helical ferredoxin"/>
    <property type="match status" value="1"/>
</dbReference>
<evidence type="ECO:0000259" key="4">
    <source>
        <dbReference type="PROSITE" id="PS51379"/>
    </source>
</evidence>
<dbReference type="InterPro" id="IPR036812">
    <property type="entry name" value="NAD(P)_OxRdtase_dom_sf"/>
</dbReference>
<evidence type="ECO:0000256" key="3">
    <source>
        <dbReference type="ARBA" id="ARBA00023014"/>
    </source>
</evidence>
<dbReference type="CDD" id="cd19096">
    <property type="entry name" value="AKR_Fe-S_oxidoreductase"/>
    <property type="match status" value="1"/>
</dbReference>
<dbReference type="PROSITE" id="PS00198">
    <property type="entry name" value="4FE4S_FER_1"/>
    <property type="match status" value="1"/>
</dbReference>
<keyword evidence="1" id="KW-0479">Metal-binding</keyword>
<dbReference type="Gene3D" id="3.20.20.100">
    <property type="entry name" value="NADP-dependent oxidoreductase domain"/>
    <property type="match status" value="1"/>
</dbReference>
<dbReference type="PANTHER" id="PTHR43312:SF2">
    <property type="entry name" value="OXIDOREDUCTASE"/>
    <property type="match status" value="1"/>
</dbReference>
<reference evidence="5 6" key="1">
    <citation type="submission" date="2020-12" db="EMBL/GenBank/DDBJ databases">
        <title>Whole genome sequences of gut porcine anaerobes.</title>
        <authorList>
            <person name="Kubasova T."/>
            <person name="Jahodarova E."/>
            <person name="Rychlik I."/>
        </authorList>
    </citation>
    <scope>NUCLEOTIDE SEQUENCE [LARGE SCALE GENOMIC DNA]</scope>
    <source>
        <strain evidence="5 6">An867</strain>
    </source>
</reference>
<dbReference type="PANTHER" id="PTHR43312">
    <property type="entry name" value="D-THREO-ALDOSE 1-DEHYDROGENASE"/>
    <property type="match status" value="1"/>
</dbReference>
<feature type="domain" description="4Fe-4S ferredoxin-type" evidence="4">
    <location>
        <begin position="284"/>
        <end position="313"/>
    </location>
</feature>
<gene>
    <name evidence="5" type="ORF">JQM67_06110</name>
</gene>
<dbReference type="Gene3D" id="3.30.70.20">
    <property type="match status" value="1"/>
</dbReference>
<name>A0ABS9CM84_9FIRM</name>
<keyword evidence="3" id="KW-0411">Iron-sulfur</keyword>
<dbReference type="InterPro" id="IPR053135">
    <property type="entry name" value="AKR2_Oxidoreductase"/>
</dbReference>
<feature type="domain" description="4Fe-4S ferredoxin-type" evidence="4">
    <location>
        <begin position="342"/>
        <end position="371"/>
    </location>
</feature>
<accession>A0ABS9CM84</accession>
<proteinExistence type="predicted"/>
<organism evidence="5 6">
    <name type="scientific">Anaeromassilibacillus senegalensis</name>
    <dbReference type="NCBI Taxonomy" id="1673717"/>
    <lineage>
        <taxon>Bacteria</taxon>
        <taxon>Bacillati</taxon>
        <taxon>Bacillota</taxon>
        <taxon>Clostridia</taxon>
        <taxon>Eubacteriales</taxon>
        <taxon>Acutalibacteraceae</taxon>
        <taxon>Anaeromassilibacillus</taxon>
    </lineage>
</organism>
<dbReference type="Proteomes" id="UP001299220">
    <property type="component" value="Unassembled WGS sequence"/>
</dbReference>
<evidence type="ECO:0000256" key="1">
    <source>
        <dbReference type="ARBA" id="ARBA00022723"/>
    </source>
</evidence>
<dbReference type="InterPro" id="IPR023210">
    <property type="entry name" value="NADP_OxRdtase_dom"/>
</dbReference>
<keyword evidence="6" id="KW-1185">Reference proteome</keyword>
<sequence>MNSGYLGDKTPKLGFGLMRLPMIGDEIDMEQTKSMVDKFMAKGFTYFDTAYVYINGKSEVAAREAIVKRYPRDSFTLATKLPLWDKVETEEDMQKIFDESMERAGVEYFDYYLLHAMDKEKFEKADRIGAWDFIFKMKAEGKIKHCGFSFHDSAEVLDEALTKHPEAEFVQLQINYADWENENVQSRKCYEVAVKHNKPIIVMEPVKGGSLAAMVPEAQELLKAENPDLSIPSWAVRFCAGLDNILTVLSGMSTQAQLDDNVSYMEHFEPLSEKEHAVLNKAVDILKSIPTVPCTGCRYCVDDCPQHINIPEIFKALNGYKQFGSLEGSDKPYNMGQYEHATKDGGKASECLHCGSCEAHCPQHIHIIEELEGAAKAYEG</sequence>
<comment type="caution">
    <text evidence="5">The sequence shown here is derived from an EMBL/GenBank/DDBJ whole genome shotgun (WGS) entry which is preliminary data.</text>
</comment>
<evidence type="ECO:0000313" key="6">
    <source>
        <dbReference type="Proteomes" id="UP001299220"/>
    </source>
</evidence>
<keyword evidence="2" id="KW-0408">Iron</keyword>
<dbReference type="PROSITE" id="PS51379">
    <property type="entry name" value="4FE4S_FER_2"/>
    <property type="match status" value="2"/>
</dbReference>
<dbReference type="InterPro" id="IPR017900">
    <property type="entry name" value="4Fe4S_Fe_S_CS"/>
</dbReference>
<evidence type="ECO:0000256" key="2">
    <source>
        <dbReference type="ARBA" id="ARBA00023004"/>
    </source>
</evidence>
<dbReference type="Pfam" id="PF13187">
    <property type="entry name" value="Fer4_9"/>
    <property type="match status" value="1"/>
</dbReference>
<dbReference type="Pfam" id="PF00248">
    <property type="entry name" value="Aldo_ket_red"/>
    <property type="match status" value="1"/>
</dbReference>
<dbReference type="EMBL" id="JAFBIT010000001">
    <property type="protein sequence ID" value="MCF2652169.1"/>
    <property type="molecule type" value="Genomic_DNA"/>
</dbReference>
<dbReference type="RefSeq" id="WP_235323188.1">
    <property type="nucleotide sequence ID" value="NZ_JAFBIT010000001.1"/>
</dbReference>